<feature type="region of interest" description="Disordered" evidence="1">
    <location>
        <begin position="54"/>
        <end position="82"/>
    </location>
</feature>
<dbReference type="EMBL" id="BMAO01021636">
    <property type="protein sequence ID" value="GFQ76261.1"/>
    <property type="molecule type" value="Genomic_DNA"/>
</dbReference>
<dbReference type="AlphaFoldDB" id="A0A8X6KKT9"/>
<organism evidence="2 3">
    <name type="scientific">Trichonephila clavata</name>
    <name type="common">Joro spider</name>
    <name type="synonym">Nephila clavata</name>
    <dbReference type="NCBI Taxonomy" id="2740835"/>
    <lineage>
        <taxon>Eukaryota</taxon>
        <taxon>Metazoa</taxon>
        <taxon>Ecdysozoa</taxon>
        <taxon>Arthropoda</taxon>
        <taxon>Chelicerata</taxon>
        <taxon>Arachnida</taxon>
        <taxon>Araneae</taxon>
        <taxon>Araneomorphae</taxon>
        <taxon>Entelegynae</taxon>
        <taxon>Araneoidea</taxon>
        <taxon>Nephilidae</taxon>
        <taxon>Trichonephila</taxon>
    </lineage>
</organism>
<proteinExistence type="predicted"/>
<evidence type="ECO:0000313" key="3">
    <source>
        <dbReference type="Proteomes" id="UP000887116"/>
    </source>
</evidence>
<keyword evidence="3" id="KW-1185">Reference proteome</keyword>
<protein>
    <submittedName>
        <fullName evidence="2">Uncharacterized protein</fullName>
    </submittedName>
</protein>
<name>A0A8X6KKT9_TRICU</name>
<comment type="caution">
    <text evidence="2">The sequence shown here is derived from an EMBL/GenBank/DDBJ whole genome shotgun (WGS) entry which is preliminary data.</text>
</comment>
<accession>A0A8X6KKT9</accession>
<dbReference type="Proteomes" id="UP000887116">
    <property type="component" value="Unassembled WGS sequence"/>
</dbReference>
<gene>
    <name evidence="2" type="ORF">TNCT_386951</name>
</gene>
<evidence type="ECO:0000313" key="2">
    <source>
        <dbReference type="EMBL" id="GFQ76261.1"/>
    </source>
</evidence>
<evidence type="ECO:0000256" key="1">
    <source>
        <dbReference type="SAM" id="MobiDB-lite"/>
    </source>
</evidence>
<reference evidence="2" key="1">
    <citation type="submission" date="2020-07" db="EMBL/GenBank/DDBJ databases">
        <title>Multicomponent nature underlies the extraordinary mechanical properties of spider dragline silk.</title>
        <authorList>
            <person name="Kono N."/>
            <person name="Nakamura H."/>
            <person name="Mori M."/>
            <person name="Yoshida Y."/>
            <person name="Ohtoshi R."/>
            <person name="Malay A.D."/>
            <person name="Moran D.A.P."/>
            <person name="Tomita M."/>
            <person name="Numata K."/>
            <person name="Arakawa K."/>
        </authorList>
    </citation>
    <scope>NUCLEOTIDE SEQUENCE</scope>
</reference>
<sequence>MVKKALMLSMSSTKDCSCRATCTRFLVYPHKKKQGVKAGDLAGHRNKAKSFAPIHSIQRDRSSHRFGSHELGCSNEEKREGE</sequence>